<proteinExistence type="predicted"/>
<protein>
    <recommendedName>
        <fullName evidence="3">DUF2255 family protein</fullName>
    </recommendedName>
</protein>
<evidence type="ECO:0000313" key="1">
    <source>
        <dbReference type="EMBL" id="EXG82343.1"/>
    </source>
</evidence>
<evidence type="ECO:0008006" key="3">
    <source>
        <dbReference type="Google" id="ProtNLM"/>
    </source>
</evidence>
<evidence type="ECO:0000313" key="2">
    <source>
        <dbReference type="Proteomes" id="UP000021053"/>
    </source>
</evidence>
<dbReference type="Proteomes" id="UP000021053">
    <property type="component" value="Unassembled WGS sequence"/>
</dbReference>
<accession>A0A010Z4S1</accession>
<gene>
    <name evidence="1" type="ORF">CryarDRAFT_3516</name>
</gene>
<dbReference type="AlphaFoldDB" id="A0A010Z4S1"/>
<keyword evidence="2" id="KW-1185">Reference proteome</keyword>
<reference evidence="1 2" key="1">
    <citation type="submission" date="2013-07" db="EMBL/GenBank/DDBJ databases">
        <authorList>
            <consortium name="DOE Joint Genome Institute"/>
            <person name="Eisen J."/>
            <person name="Huntemann M."/>
            <person name="Han J."/>
            <person name="Chen A."/>
            <person name="Kyrpides N."/>
            <person name="Mavromatis K."/>
            <person name="Markowitz V."/>
            <person name="Palaniappan K."/>
            <person name="Ivanova N."/>
            <person name="Schaumberg A."/>
            <person name="Pati A."/>
            <person name="Liolios K."/>
            <person name="Nordberg H.P."/>
            <person name="Cantor M.N."/>
            <person name="Hua S.X."/>
            <person name="Woyke T."/>
        </authorList>
    </citation>
    <scope>NUCLEOTIDE SEQUENCE [LARGE SCALE GENOMIC DNA]</scope>
    <source>
        <strain evidence="1 2">DSM 44712</strain>
    </source>
</reference>
<sequence>MSLLERTAVTPDAPELRAWTAAERELLDRAPLIRVAGVRDDATLRPFVLIGHVRVGPDELVRSLNGIGGTWYRGAVRTGRGEIDVDGRRIRVAFLPDAGREDEVDRALHARYGNDSGVRRMTSPRAREATLRVVPLV</sequence>
<dbReference type="InterPro" id="IPR016888">
    <property type="entry name" value="UCP028498"/>
</dbReference>
<organism evidence="1 2">
    <name type="scientific">Cryptosporangium arvum DSM 44712</name>
    <dbReference type="NCBI Taxonomy" id="927661"/>
    <lineage>
        <taxon>Bacteria</taxon>
        <taxon>Bacillati</taxon>
        <taxon>Actinomycetota</taxon>
        <taxon>Actinomycetes</taxon>
        <taxon>Cryptosporangiales</taxon>
        <taxon>Cryptosporangiaceae</taxon>
        <taxon>Cryptosporangium</taxon>
    </lineage>
</organism>
<name>A0A010Z4S1_9ACTN</name>
<dbReference type="HOGENOM" id="CLU_133265_1_0_11"/>
<comment type="caution">
    <text evidence="1">The sequence shown here is derived from an EMBL/GenBank/DDBJ whole genome shotgun (WGS) entry which is preliminary data.</text>
</comment>
<dbReference type="Pfam" id="PF10012">
    <property type="entry name" value="DUF2255"/>
    <property type="match status" value="1"/>
</dbReference>
<dbReference type="OrthoDB" id="162563at2"/>
<dbReference type="EMBL" id="JFBT01000001">
    <property type="protein sequence ID" value="EXG82343.1"/>
    <property type="molecule type" value="Genomic_DNA"/>
</dbReference>